<dbReference type="Proteomes" id="UP000199203">
    <property type="component" value="Unassembled WGS sequence"/>
</dbReference>
<dbReference type="PANTHER" id="PTHR34846:SF10">
    <property type="entry name" value="CYTOPLASMIC PROTEIN"/>
    <property type="match status" value="1"/>
</dbReference>
<feature type="domain" description="Carboxymuconolactone decarboxylase-like" evidence="1">
    <location>
        <begin position="14"/>
        <end position="80"/>
    </location>
</feature>
<dbReference type="Gene3D" id="1.20.1290.10">
    <property type="entry name" value="AhpD-like"/>
    <property type="match status" value="1"/>
</dbReference>
<dbReference type="Pfam" id="PF02627">
    <property type="entry name" value="CMD"/>
    <property type="match status" value="1"/>
</dbReference>
<dbReference type="PANTHER" id="PTHR34846">
    <property type="entry name" value="4-CARBOXYMUCONOLACTONE DECARBOXYLASE FAMILY PROTEIN (AFU_ORTHOLOGUE AFUA_6G11590)"/>
    <property type="match status" value="1"/>
</dbReference>
<evidence type="ECO:0000313" key="2">
    <source>
        <dbReference type="EMBL" id="SDF82763.1"/>
    </source>
</evidence>
<evidence type="ECO:0000313" key="3">
    <source>
        <dbReference type="Proteomes" id="UP000199203"/>
    </source>
</evidence>
<organism evidence="2 3">
    <name type="scientific">Epilithonimonas hungarica</name>
    <dbReference type="NCBI Taxonomy" id="454006"/>
    <lineage>
        <taxon>Bacteria</taxon>
        <taxon>Pseudomonadati</taxon>
        <taxon>Bacteroidota</taxon>
        <taxon>Flavobacteriia</taxon>
        <taxon>Flavobacteriales</taxon>
        <taxon>Weeksellaceae</taxon>
        <taxon>Chryseobacterium group</taxon>
        <taxon>Epilithonimonas</taxon>
    </lineage>
</organism>
<dbReference type="AlphaFoldDB" id="A0A1G7P928"/>
<keyword evidence="2" id="KW-0560">Oxidoreductase</keyword>
<dbReference type="EMBL" id="FNBH01000002">
    <property type="protein sequence ID" value="SDF82763.1"/>
    <property type="molecule type" value="Genomic_DNA"/>
</dbReference>
<proteinExistence type="predicted"/>
<dbReference type="OrthoDB" id="9801997at2"/>
<keyword evidence="2" id="KW-0575">Peroxidase</keyword>
<sequence length="148" mass="16891">MSNRLNIAKTDAAAYKAMLGLANYLQNISLTHTWQELIKIRASQINGCAHCLDLHTRDAVKLGENPQRIYLLNAWREALELYSFEEQVILEITEEMTLINRKGLSEETYYKAKQLFTEKQIAEIIMTAVIINAYNRIGISTLMPISKG</sequence>
<dbReference type="SUPFAM" id="SSF69118">
    <property type="entry name" value="AhpD-like"/>
    <property type="match status" value="1"/>
</dbReference>
<accession>A0A1G7P928</accession>
<dbReference type="InterPro" id="IPR004675">
    <property type="entry name" value="AhpD_core"/>
</dbReference>
<evidence type="ECO:0000259" key="1">
    <source>
        <dbReference type="Pfam" id="PF02627"/>
    </source>
</evidence>
<dbReference type="InterPro" id="IPR029032">
    <property type="entry name" value="AhpD-like"/>
</dbReference>
<dbReference type="NCBIfam" id="TIGR00778">
    <property type="entry name" value="ahpD_dom"/>
    <property type="match status" value="1"/>
</dbReference>
<dbReference type="GO" id="GO:0051920">
    <property type="term" value="F:peroxiredoxin activity"/>
    <property type="evidence" value="ECO:0007669"/>
    <property type="project" value="InterPro"/>
</dbReference>
<dbReference type="InterPro" id="IPR003779">
    <property type="entry name" value="CMD-like"/>
</dbReference>
<protein>
    <submittedName>
        <fullName evidence="2">Alkylhydroperoxidase AhpD family core domain-containing protein</fullName>
    </submittedName>
</protein>
<dbReference type="STRING" id="454006.SAMN05421825_2226"/>
<reference evidence="3" key="1">
    <citation type="submission" date="2016-10" db="EMBL/GenBank/DDBJ databases">
        <authorList>
            <person name="Varghese N."/>
            <person name="Submissions S."/>
        </authorList>
    </citation>
    <scope>NUCLEOTIDE SEQUENCE [LARGE SCALE GENOMIC DNA]</scope>
    <source>
        <strain evidence="3">DSM 19684</strain>
    </source>
</reference>
<keyword evidence="3" id="KW-1185">Reference proteome</keyword>
<name>A0A1G7P928_9FLAO</name>
<gene>
    <name evidence="2" type="ORF">SAMN05421825_2226</name>
</gene>
<dbReference type="RefSeq" id="WP_089873496.1">
    <property type="nucleotide sequence ID" value="NZ_FNBH01000002.1"/>
</dbReference>